<evidence type="ECO:0000259" key="2">
    <source>
        <dbReference type="Pfam" id="PF04233"/>
    </source>
</evidence>
<dbReference type="EMBL" id="LSRE01000002">
    <property type="protein sequence ID" value="KXP00896.1"/>
    <property type="molecule type" value="Genomic_DNA"/>
</dbReference>
<proteinExistence type="predicted"/>
<dbReference type="PROSITE" id="PS50817">
    <property type="entry name" value="INTEIN_N_TER"/>
    <property type="match status" value="1"/>
</dbReference>
<dbReference type="InterPro" id="IPR006528">
    <property type="entry name" value="Phage_head_morphogenesis_dom"/>
</dbReference>
<protein>
    <recommendedName>
        <fullName evidence="2">Phage head morphogenesis domain-containing protein</fullName>
    </recommendedName>
</protein>
<dbReference type="Pfam" id="PF04233">
    <property type="entry name" value="Phage_Mu_F"/>
    <property type="match status" value="1"/>
</dbReference>
<dbReference type="InterPro" id="IPR036844">
    <property type="entry name" value="Hint_dom_sf"/>
</dbReference>
<gene>
    <name evidence="3" type="ORF">AXK61_12875</name>
</gene>
<dbReference type="Gene3D" id="2.170.16.10">
    <property type="entry name" value="Hedgehog/Intein (Hint) domain"/>
    <property type="match status" value="1"/>
</dbReference>
<dbReference type="NCBIfam" id="TIGR01445">
    <property type="entry name" value="intein_Nterm"/>
    <property type="match status" value="1"/>
</dbReference>
<dbReference type="Proteomes" id="UP000070409">
    <property type="component" value="Unassembled WGS sequence"/>
</dbReference>
<evidence type="ECO:0000313" key="3">
    <source>
        <dbReference type="EMBL" id="KXP00896.1"/>
    </source>
</evidence>
<dbReference type="InterPro" id="IPR006141">
    <property type="entry name" value="Intein_N"/>
</dbReference>
<name>A0A137ZRU5_9ACTN</name>
<organism evidence="3 4">
    <name type="scientific">Tsukamurella pseudospumae</name>
    <dbReference type="NCBI Taxonomy" id="239498"/>
    <lineage>
        <taxon>Bacteria</taxon>
        <taxon>Bacillati</taxon>
        <taxon>Actinomycetota</taxon>
        <taxon>Actinomycetes</taxon>
        <taxon>Mycobacteriales</taxon>
        <taxon>Tsukamurellaceae</taxon>
        <taxon>Tsukamurella</taxon>
    </lineage>
</organism>
<keyword evidence="4" id="KW-1185">Reference proteome</keyword>
<feature type="region of interest" description="Disordered" evidence="1">
    <location>
        <begin position="657"/>
        <end position="676"/>
    </location>
</feature>
<dbReference type="CDD" id="cd00081">
    <property type="entry name" value="Hint"/>
    <property type="match status" value="1"/>
</dbReference>
<evidence type="ECO:0000313" key="4">
    <source>
        <dbReference type="Proteomes" id="UP000070409"/>
    </source>
</evidence>
<feature type="domain" description="Phage head morphogenesis" evidence="2">
    <location>
        <begin position="530"/>
        <end position="610"/>
    </location>
</feature>
<evidence type="ECO:0000256" key="1">
    <source>
        <dbReference type="SAM" id="MobiDB-lite"/>
    </source>
</evidence>
<dbReference type="SUPFAM" id="SSF51294">
    <property type="entry name" value="Hedgehog/intein (Hint) domain"/>
    <property type="match status" value="1"/>
</dbReference>
<sequence length="849" mass="93816">MRPDRAAERRFAAWNHKVTAERDLTAVVLAGMDLWRTAVYAAITEQQPNREQILAGGFFQHLWRLDSAAAAARTWLRWVDGAVAPSISAVFGEAFNTVRKTATVSPQPYEAAHMADVHDRLVIWPDGAFEELRPELQEALSEAESIGQVQDRVGAVLGIDKQTREHRARINEINRILDDPDADPADRAELLTQKAQLWRDHDESLQDWEWKARRIARTECLPADTPIEGGNITAVYRRHYEGEWIEVETCSGRKIAGTPNHPVLTIDGWKGLGELTEADRLVCHSISVEKACAAGDEHVQDTPPTIGQIFDAVAAVVVPEREATAEPDFHGDGRDGYVDVLRPDWLLRVGRFSALTEGGFDSDLAPSDHRAVAAAAERHSFSRDVPVPYGVSLLEVPDWDARAVQSGCDGSLVDPVARGERLLRYAGHVQADEFFVVEAESIIGETARGELPGLGHAANGNPALTKNVVDGRLVAPNLSGDAGRTPAGRVELDDVVRVHVGRFDGHVYNLTAVEGYFAGPQGIVTSNTQGAVEAGQYEAARASESQLGITLYKRWLATPDTRTRHSHWLADGQVVKLAERFTVGIAQLLYPADPSSGVASEVISCRCSLIYQEMDEVQAELQGPDGSIGEVVPQGVRLGPDDPAVVDAKIAELEAADDEHTDTRAEDWAPPLSAPTPESKLHVDNNAHPHGLPKWPEEERARRQLAAVPDFFPGEPLYQHEIEFVERFKARGETMQWIPKAQWDPITRNTPSTSDFLWRNNFSLPTEVKSTRAKYRSIRNAIQRAVETSIANPESPRKENFIIDIGHAQLNEVLRNQVGNYNRRNPGLQINRLWIMHSDGAGFDEIHQT</sequence>
<comment type="caution">
    <text evidence="3">The sequence shown here is derived from an EMBL/GenBank/DDBJ whole genome shotgun (WGS) entry which is preliminary data.</text>
</comment>
<accession>A0A137ZRU5</accession>
<reference evidence="3 4" key="1">
    <citation type="submission" date="2016-02" db="EMBL/GenBank/DDBJ databases">
        <authorList>
            <person name="Teng J.L."/>
            <person name="Tang Y."/>
            <person name="Huang Y."/>
            <person name="Guo F."/>
            <person name="Wei W."/>
            <person name="Chen J.H."/>
            <person name="Wong S.Y."/>
            <person name="Lau S.K."/>
            <person name="Woo P.C."/>
        </authorList>
    </citation>
    <scope>NUCLEOTIDE SEQUENCE [LARGE SCALE GENOMIC DNA]</scope>
    <source>
        <strain evidence="3 4">JCM 13375</strain>
    </source>
</reference>